<protein>
    <submittedName>
        <fullName evidence="12">ATP-binding cassette, subfamily B</fullName>
    </submittedName>
</protein>
<dbReference type="InterPro" id="IPR017871">
    <property type="entry name" value="ABC_transporter-like_CS"/>
</dbReference>
<dbReference type="GO" id="GO:0015421">
    <property type="term" value="F:ABC-type oligopeptide transporter activity"/>
    <property type="evidence" value="ECO:0007669"/>
    <property type="project" value="TreeGrafter"/>
</dbReference>
<evidence type="ECO:0000256" key="9">
    <source>
        <dbReference type="SAM" id="Phobius"/>
    </source>
</evidence>
<feature type="transmembrane region" description="Helical" evidence="9">
    <location>
        <begin position="134"/>
        <end position="152"/>
    </location>
</feature>
<sequence length="579" mass="63448">MIKTLAGCIREYKKDSLLAPLYVTLEVILEVIIPLLMARLIDAGLNAGSMSATLTYGIAMIIAAMISLAFGALSGKYAASGSAGFAKNMRHDLYYRVQDFSFSNIDKFSTASLVTRMTTDITNVQNAYMMIIRVAVRSPVMLVCALAMSFTLNAKLSLVFLCAIPVMAIGLYLIIRFAHPVFERVFKTYDKLNNVVQENLRGIRVVKSFVREDHEIEKFEGISQKIFKDFSLAEKILAFNMPLMQCVMYACMLAIAWFGAKFIIGGSMTTGDLTSMITYVMQILMSLMMLSMVFVMITMAEASAERITEVLKEESDLTNGTNPITTVLNGSVRFEDVSFSYAADPHKLSLKKIDLDIKSGETIGIIGGTGSAKSSLVQLIPRLYDATLGTVKVGGINVKDYDIETLRNAVAMVLQKNVLFSGTIAENLRWGNPHATDAQIAEACSLACADEFIHRMPDGYNTYIEQGGSNVSGGQKQRLCIARALLKNPRILILDDSTSAVDTATDAKIRDAFKRVIPGTTKFIIAQRVSSIEDADRIIVMDGGTISATGTHDELLITSPIYREVYESQTKGSDTLETA</sequence>
<feature type="transmembrane region" description="Helical" evidence="9">
    <location>
        <begin position="276"/>
        <end position="297"/>
    </location>
</feature>
<evidence type="ECO:0000259" key="11">
    <source>
        <dbReference type="PROSITE" id="PS50929"/>
    </source>
</evidence>
<comment type="subcellular location">
    <subcellularLocation>
        <location evidence="1">Cell membrane</location>
        <topology evidence="1">Multi-pass membrane protein</topology>
    </subcellularLocation>
</comment>
<evidence type="ECO:0000259" key="10">
    <source>
        <dbReference type="PROSITE" id="PS50893"/>
    </source>
</evidence>
<feature type="transmembrane region" description="Helical" evidence="9">
    <location>
        <begin position="246"/>
        <end position="264"/>
    </location>
</feature>
<evidence type="ECO:0000256" key="6">
    <source>
        <dbReference type="ARBA" id="ARBA00022840"/>
    </source>
</evidence>
<evidence type="ECO:0000313" key="13">
    <source>
        <dbReference type="Proteomes" id="UP000199652"/>
    </source>
</evidence>
<evidence type="ECO:0000313" key="12">
    <source>
        <dbReference type="EMBL" id="SDX68099.1"/>
    </source>
</evidence>
<reference evidence="13" key="1">
    <citation type="submission" date="2016-10" db="EMBL/GenBank/DDBJ databases">
        <authorList>
            <person name="Varghese N."/>
            <person name="Submissions S."/>
        </authorList>
    </citation>
    <scope>NUCLEOTIDE SEQUENCE [LARGE SCALE GENOMIC DNA]</scope>
    <source>
        <strain evidence="13">VPI 5359</strain>
    </source>
</reference>
<dbReference type="PROSITE" id="PS00211">
    <property type="entry name" value="ABC_TRANSPORTER_1"/>
    <property type="match status" value="1"/>
</dbReference>
<evidence type="ECO:0000256" key="2">
    <source>
        <dbReference type="ARBA" id="ARBA00022448"/>
    </source>
</evidence>
<feature type="domain" description="ABC transporter" evidence="10">
    <location>
        <begin position="332"/>
        <end position="568"/>
    </location>
</feature>
<dbReference type="PROSITE" id="PS50929">
    <property type="entry name" value="ABC_TM1F"/>
    <property type="match status" value="1"/>
</dbReference>
<dbReference type="GO" id="GO:0005886">
    <property type="term" value="C:plasma membrane"/>
    <property type="evidence" value="ECO:0007669"/>
    <property type="project" value="UniProtKB-SubCell"/>
</dbReference>
<dbReference type="OrthoDB" id="9762778at2"/>
<dbReference type="RefSeq" id="WP_090243964.1">
    <property type="nucleotide sequence ID" value="NZ_FNOU01000005.1"/>
</dbReference>
<dbReference type="Proteomes" id="UP000199652">
    <property type="component" value="Unassembled WGS sequence"/>
</dbReference>
<evidence type="ECO:0000256" key="8">
    <source>
        <dbReference type="ARBA" id="ARBA00023136"/>
    </source>
</evidence>
<dbReference type="InterPro" id="IPR039421">
    <property type="entry name" value="Type_1_exporter"/>
</dbReference>
<dbReference type="GO" id="GO:0016887">
    <property type="term" value="F:ATP hydrolysis activity"/>
    <property type="evidence" value="ECO:0007669"/>
    <property type="project" value="InterPro"/>
</dbReference>
<dbReference type="InterPro" id="IPR003593">
    <property type="entry name" value="AAA+_ATPase"/>
</dbReference>
<dbReference type="InterPro" id="IPR027417">
    <property type="entry name" value="P-loop_NTPase"/>
</dbReference>
<keyword evidence="5" id="KW-0547">Nucleotide-binding</keyword>
<dbReference type="InterPro" id="IPR036640">
    <property type="entry name" value="ABC1_TM_sf"/>
</dbReference>
<dbReference type="Gene3D" id="3.40.50.300">
    <property type="entry name" value="P-loop containing nucleotide triphosphate hydrolases"/>
    <property type="match status" value="1"/>
</dbReference>
<dbReference type="PANTHER" id="PTHR43394:SF1">
    <property type="entry name" value="ATP-BINDING CASSETTE SUB-FAMILY B MEMBER 10, MITOCHONDRIAL"/>
    <property type="match status" value="1"/>
</dbReference>
<proteinExistence type="predicted"/>
<keyword evidence="8 9" id="KW-0472">Membrane</keyword>
<evidence type="ECO:0000256" key="5">
    <source>
        <dbReference type="ARBA" id="ARBA00022741"/>
    </source>
</evidence>
<keyword evidence="2" id="KW-0813">Transport</keyword>
<dbReference type="InterPro" id="IPR011527">
    <property type="entry name" value="ABC1_TM_dom"/>
</dbReference>
<evidence type="ECO:0000256" key="7">
    <source>
        <dbReference type="ARBA" id="ARBA00022989"/>
    </source>
</evidence>
<dbReference type="STRING" id="1528.SAMN04488579_10579"/>
<organism evidence="12 13">
    <name type="scientific">Eubacterium barkeri</name>
    <name type="common">Clostridium barkeri</name>
    <dbReference type="NCBI Taxonomy" id="1528"/>
    <lineage>
        <taxon>Bacteria</taxon>
        <taxon>Bacillati</taxon>
        <taxon>Bacillota</taxon>
        <taxon>Clostridia</taxon>
        <taxon>Eubacteriales</taxon>
        <taxon>Eubacteriaceae</taxon>
        <taxon>Eubacterium</taxon>
    </lineage>
</organism>
<dbReference type="Pfam" id="PF00005">
    <property type="entry name" value="ABC_tran"/>
    <property type="match status" value="1"/>
</dbReference>
<dbReference type="SMART" id="SM00382">
    <property type="entry name" value="AAA"/>
    <property type="match status" value="1"/>
</dbReference>
<dbReference type="GO" id="GO:0005524">
    <property type="term" value="F:ATP binding"/>
    <property type="evidence" value="ECO:0007669"/>
    <property type="project" value="UniProtKB-KW"/>
</dbReference>
<dbReference type="PANTHER" id="PTHR43394">
    <property type="entry name" value="ATP-DEPENDENT PERMEASE MDL1, MITOCHONDRIAL"/>
    <property type="match status" value="1"/>
</dbReference>
<dbReference type="PROSITE" id="PS50893">
    <property type="entry name" value="ABC_TRANSPORTER_2"/>
    <property type="match status" value="1"/>
</dbReference>
<gene>
    <name evidence="12" type="ORF">SAMN04488579_10579</name>
</gene>
<dbReference type="InterPro" id="IPR003439">
    <property type="entry name" value="ABC_transporter-like_ATP-bd"/>
</dbReference>
<dbReference type="FunFam" id="3.40.50.300:FF:000221">
    <property type="entry name" value="Multidrug ABC transporter ATP-binding protein"/>
    <property type="match status" value="1"/>
</dbReference>
<dbReference type="AlphaFoldDB" id="A0A1H3DR14"/>
<feature type="domain" description="ABC transmembrane type-1" evidence="11">
    <location>
        <begin position="17"/>
        <end position="299"/>
    </location>
</feature>
<evidence type="ECO:0000256" key="1">
    <source>
        <dbReference type="ARBA" id="ARBA00004651"/>
    </source>
</evidence>
<dbReference type="SUPFAM" id="SSF90123">
    <property type="entry name" value="ABC transporter transmembrane region"/>
    <property type="match status" value="1"/>
</dbReference>
<feature type="transmembrane region" description="Helical" evidence="9">
    <location>
        <begin position="53"/>
        <end position="73"/>
    </location>
</feature>
<dbReference type="Gene3D" id="1.20.1560.10">
    <property type="entry name" value="ABC transporter type 1, transmembrane domain"/>
    <property type="match status" value="1"/>
</dbReference>
<keyword evidence="4 9" id="KW-0812">Transmembrane</keyword>
<dbReference type="Pfam" id="PF00664">
    <property type="entry name" value="ABC_membrane"/>
    <property type="match status" value="1"/>
</dbReference>
<dbReference type="SUPFAM" id="SSF52540">
    <property type="entry name" value="P-loop containing nucleoside triphosphate hydrolases"/>
    <property type="match status" value="1"/>
</dbReference>
<dbReference type="CDD" id="cd18548">
    <property type="entry name" value="ABC_6TM_Tm287_like"/>
    <property type="match status" value="1"/>
</dbReference>
<name>A0A1H3DR14_EUBBA</name>
<feature type="transmembrane region" description="Helical" evidence="9">
    <location>
        <begin position="21"/>
        <end position="41"/>
    </location>
</feature>
<accession>A0A1H3DR14</accession>
<keyword evidence="6 12" id="KW-0067">ATP-binding</keyword>
<keyword evidence="7 9" id="KW-1133">Transmembrane helix</keyword>
<dbReference type="EMBL" id="FNOU01000005">
    <property type="protein sequence ID" value="SDX68099.1"/>
    <property type="molecule type" value="Genomic_DNA"/>
</dbReference>
<evidence type="ECO:0000256" key="4">
    <source>
        <dbReference type="ARBA" id="ARBA00022692"/>
    </source>
</evidence>
<keyword evidence="3" id="KW-1003">Cell membrane</keyword>
<keyword evidence="13" id="KW-1185">Reference proteome</keyword>
<evidence type="ECO:0000256" key="3">
    <source>
        <dbReference type="ARBA" id="ARBA00022475"/>
    </source>
</evidence>
<feature type="transmembrane region" description="Helical" evidence="9">
    <location>
        <begin position="158"/>
        <end position="178"/>
    </location>
</feature>